<protein>
    <submittedName>
        <fullName evidence="8">Sigma 54-interacting transcriptional regulator</fullName>
    </submittedName>
</protein>
<dbReference type="NCBIfam" id="TIGR00229">
    <property type="entry name" value="sensory_box"/>
    <property type="match status" value="1"/>
</dbReference>
<dbReference type="SUPFAM" id="SSF55785">
    <property type="entry name" value="PYP-like sensor domain (PAS domain)"/>
    <property type="match status" value="1"/>
</dbReference>
<dbReference type="CDD" id="cd00009">
    <property type="entry name" value="AAA"/>
    <property type="match status" value="1"/>
</dbReference>
<dbReference type="Gene3D" id="1.10.10.60">
    <property type="entry name" value="Homeodomain-like"/>
    <property type="match status" value="1"/>
</dbReference>
<dbReference type="InterPro" id="IPR025943">
    <property type="entry name" value="Sigma_54_int_dom_ATP-bd_2"/>
</dbReference>
<dbReference type="RefSeq" id="WP_194702653.1">
    <property type="nucleotide sequence ID" value="NZ_JADKNH010000009.1"/>
</dbReference>
<sequence length="657" mass="74157">MPSKKMLQGNIRYIKEWENFIATGQVDTSVMRREIVDSWRRSKKYGVDPLSSKIKIELTDEKLEQTKKAFKPILDIALPFMEMIYEAVGEVGMVVSFIDADGFIMASLGDEGLSSELLLHTGKNVTEEQVGTNATGIALKKGIALQVLGAEHYRQAYHRKTTSAAPIKDEYNNVLGVLSMSGECSTVHPHTLGMVLASALAIEHELRLNQRNAELRRANEHLDAIMQTISEGIMTITFDGIITDINYFTKKMFRKTYDELVGEHIDDIVKKPVLEMIKKEMSSNEEKELQFFSDGRKRTALISFKPIFSQDESIKEYLITIRETKKVYSQVNKLFGSKAIYTFDDILGNSVEIKDSIRLAKMISMTDATILLHGESGTGKEMFAQGIHNESPRKNNSFVFINCGAIPRDLVASELFGYVEGAFTSARKGGNPGKFELADGGTLFLDEIGDMPLDTQANLLRVLETKQVVRVGGNEVIPVDVRVIAATHKDLAEEVRRGNFRDDLFYRLNVMPIKTPSLRDRKEDIRILVDFFYAQFTKRTDQKSAIDESFYTVMAQYSWPGNVRELQNVMQMVTNIVGEHENLSSKHLPDSIKETIGMVTEDVARETEAYVRPLHIIEKEAIINALKASDNNLVQAAKMLEIGRSTLYRKIEKYMIL</sequence>
<proteinExistence type="predicted"/>
<dbReference type="InterPro" id="IPR025662">
    <property type="entry name" value="Sigma_54_int_dom_ATP-bd_1"/>
</dbReference>
<organism evidence="8 9">
    <name type="scientific">Fusibacter ferrireducens</name>
    <dbReference type="NCBI Taxonomy" id="2785058"/>
    <lineage>
        <taxon>Bacteria</taxon>
        <taxon>Bacillati</taxon>
        <taxon>Bacillota</taxon>
        <taxon>Clostridia</taxon>
        <taxon>Eubacteriales</taxon>
        <taxon>Eubacteriales Family XII. Incertae Sedis</taxon>
        <taxon>Fusibacter</taxon>
    </lineage>
</organism>
<dbReference type="CDD" id="cd00130">
    <property type="entry name" value="PAS"/>
    <property type="match status" value="1"/>
</dbReference>
<keyword evidence="1" id="KW-0547">Nucleotide-binding</keyword>
<evidence type="ECO:0000259" key="6">
    <source>
        <dbReference type="PROSITE" id="PS50045"/>
    </source>
</evidence>
<dbReference type="Pfam" id="PF02954">
    <property type="entry name" value="HTH_8"/>
    <property type="match status" value="1"/>
</dbReference>
<keyword evidence="9" id="KW-1185">Reference proteome</keyword>
<dbReference type="Gene3D" id="3.30.450.20">
    <property type="entry name" value="PAS domain"/>
    <property type="match status" value="1"/>
</dbReference>
<dbReference type="SUPFAM" id="SSF52540">
    <property type="entry name" value="P-loop containing nucleoside triphosphate hydrolases"/>
    <property type="match status" value="1"/>
</dbReference>
<dbReference type="Gene3D" id="3.40.50.300">
    <property type="entry name" value="P-loop containing nucleotide triphosphate hydrolases"/>
    <property type="match status" value="1"/>
</dbReference>
<dbReference type="PANTHER" id="PTHR32071">
    <property type="entry name" value="TRANSCRIPTIONAL REGULATORY PROTEIN"/>
    <property type="match status" value="1"/>
</dbReference>
<dbReference type="InterPro" id="IPR013767">
    <property type="entry name" value="PAS_fold"/>
</dbReference>
<keyword evidence="3" id="KW-0805">Transcription regulation</keyword>
<dbReference type="SMART" id="SM00091">
    <property type="entry name" value="PAS"/>
    <property type="match status" value="1"/>
</dbReference>
<comment type="caution">
    <text evidence="8">The sequence shown here is derived from an EMBL/GenBank/DDBJ whole genome shotgun (WGS) entry which is preliminary data.</text>
</comment>
<dbReference type="PROSITE" id="PS50045">
    <property type="entry name" value="SIGMA54_INTERACT_4"/>
    <property type="match status" value="1"/>
</dbReference>
<dbReference type="InterPro" id="IPR035965">
    <property type="entry name" value="PAS-like_dom_sf"/>
</dbReference>
<dbReference type="InterPro" id="IPR002197">
    <property type="entry name" value="HTH_Fis"/>
</dbReference>
<reference evidence="8 9" key="1">
    <citation type="submission" date="2020-11" db="EMBL/GenBank/DDBJ databases">
        <title>Fusibacter basophilias sp. nov.</title>
        <authorList>
            <person name="Qiu D."/>
        </authorList>
    </citation>
    <scope>NUCLEOTIDE SEQUENCE [LARGE SCALE GENOMIC DNA]</scope>
    <source>
        <strain evidence="8 9">Q10-2</strain>
    </source>
</reference>
<gene>
    <name evidence="8" type="ORF">ISU02_14980</name>
</gene>
<dbReference type="Pfam" id="PF25601">
    <property type="entry name" value="AAA_lid_14"/>
    <property type="match status" value="1"/>
</dbReference>
<dbReference type="InterPro" id="IPR027417">
    <property type="entry name" value="P-loop_NTPase"/>
</dbReference>
<dbReference type="PANTHER" id="PTHR32071:SF57">
    <property type="entry name" value="C4-DICARBOXYLATE TRANSPORT TRANSCRIPTIONAL REGULATORY PROTEIN DCTD"/>
    <property type="match status" value="1"/>
</dbReference>
<dbReference type="InterPro" id="IPR002078">
    <property type="entry name" value="Sigma_54_int"/>
</dbReference>
<dbReference type="Pfam" id="PF00158">
    <property type="entry name" value="Sigma54_activat"/>
    <property type="match status" value="1"/>
</dbReference>
<dbReference type="PROSITE" id="PS50112">
    <property type="entry name" value="PAS"/>
    <property type="match status" value="1"/>
</dbReference>
<dbReference type="Pfam" id="PF00989">
    <property type="entry name" value="PAS"/>
    <property type="match status" value="1"/>
</dbReference>
<dbReference type="InterPro" id="IPR009057">
    <property type="entry name" value="Homeodomain-like_sf"/>
</dbReference>
<name>A0ABR9ZVD7_9FIRM</name>
<dbReference type="SUPFAM" id="SSF46689">
    <property type="entry name" value="Homeodomain-like"/>
    <property type="match status" value="1"/>
</dbReference>
<dbReference type="PROSITE" id="PS00676">
    <property type="entry name" value="SIGMA54_INTERACT_2"/>
    <property type="match status" value="1"/>
</dbReference>
<evidence type="ECO:0000313" key="9">
    <source>
        <dbReference type="Proteomes" id="UP000614200"/>
    </source>
</evidence>
<evidence type="ECO:0000313" key="8">
    <source>
        <dbReference type="EMBL" id="MBF4694412.1"/>
    </source>
</evidence>
<feature type="domain" description="PAS" evidence="7">
    <location>
        <begin position="218"/>
        <end position="296"/>
    </location>
</feature>
<evidence type="ECO:0000256" key="4">
    <source>
        <dbReference type="ARBA" id="ARBA00023125"/>
    </source>
</evidence>
<dbReference type="InterPro" id="IPR000014">
    <property type="entry name" value="PAS"/>
</dbReference>
<dbReference type="Gene3D" id="1.10.8.60">
    <property type="match status" value="1"/>
</dbReference>
<dbReference type="EMBL" id="JADKNH010000009">
    <property type="protein sequence ID" value="MBF4694412.1"/>
    <property type="molecule type" value="Genomic_DNA"/>
</dbReference>
<keyword evidence="2" id="KW-0067">ATP-binding</keyword>
<evidence type="ECO:0000256" key="5">
    <source>
        <dbReference type="ARBA" id="ARBA00023163"/>
    </source>
</evidence>
<dbReference type="InterPro" id="IPR025944">
    <property type="entry name" value="Sigma_54_int_dom_CS"/>
</dbReference>
<dbReference type="PRINTS" id="PR01590">
    <property type="entry name" value="HTHFIS"/>
</dbReference>
<evidence type="ECO:0000256" key="1">
    <source>
        <dbReference type="ARBA" id="ARBA00022741"/>
    </source>
</evidence>
<dbReference type="InterPro" id="IPR029016">
    <property type="entry name" value="GAF-like_dom_sf"/>
</dbReference>
<keyword evidence="4" id="KW-0238">DNA-binding</keyword>
<feature type="domain" description="Sigma-54 factor interaction" evidence="6">
    <location>
        <begin position="346"/>
        <end position="575"/>
    </location>
</feature>
<evidence type="ECO:0000259" key="7">
    <source>
        <dbReference type="PROSITE" id="PS50112"/>
    </source>
</evidence>
<dbReference type="PROSITE" id="PS00688">
    <property type="entry name" value="SIGMA54_INTERACT_3"/>
    <property type="match status" value="1"/>
</dbReference>
<accession>A0ABR9ZVD7</accession>
<dbReference type="InterPro" id="IPR003593">
    <property type="entry name" value="AAA+_ATPase"/>
</dbReference>
<dbReference type="PROSITE" id="PS00675">
    <property type="entry name" value="SIGMA54_INTERACT_1"/>
    <property type="match status" value="1"/>
</dbReference>
<evidence type="ECO:0000256" key="3">
    <source>
        <dbReference type="ARBA" id="ARBA00023015"/>
    </source>
</evidence>
<dbReference type="Gene3D" id="3.30.450.40">
    <property type="match status" value="1"/>
</dbReference>
<dbReference type="SMART" id="SM00382">
    <property type="entry name" value="AAA"/>
    <property type="match status" value="1"/>
</dbReference>
<evidence type="ECO:0000256" key="2">
    <source>
        <dbReference type="ARBA" id="ARBA00022840"/>
    </source>
</evidence>
<keyword evidence="5" id="KW-0804">Transcription</keyword>
<dbReference type="Proteomes" id="UP000614200">
    <property type="component" value="Unassembled WGS sequence"/>
</dbReference>
<dbReference type="InterPro" id="IPR058031">
    <property type="entry name" value="AAA_lid_NorR"/>
</dbReference>